<keyword evidence="1" id="KW-1133">Transmembrane helix</keyword>
<name>A0A0F9A4B2_9ZZZZ</name>
<evidence type="ECO:0000313" key="2">
    <source>
        <dbReference type="EMBL" id="KKK67006.1"/>
    </source>
</evidence>
<keyword evidence="1" id="KW-0812">Transmembrane</keyword>
<comment type="caution">
    <text evidence="2">The sequence shown here is derived from an EMBL/GenBank/DDBJ whole genome shotgun (WGS) entry which is preliminary data.</text>
</comment>
<dbReference type="EMBL" id="LAZR01059812">
    <property type="protein sequence ID" value="KKK67006.1"/>
    <property type="molecule type" value="Genomic_DNA"/>
</dbReference>
<accession>A0A0F9A4B2</accession>
<feature type="transmembrane region" description="Helical" evidence="1">
    <location>
        <begin position="20"/>
        <end position="46"/>
    </location>
</feature>
<keyword evidence="1" id="KW-0472">Membrane</keyword>
<protein>
    <submittedName>
        <fullName evidence="2">Uncharacterized protein</fullName>
    </submittedName>
</protein>
<proteinExistence type="predicted"/>
<dbReference type="AlphaFoldDB" id="A0A0F9A4B2"/>
<sequence length="48" mass="5401">MDEKEKRPSVSRTIDKHSILNVVFWCALSTSLIPIVFLIILLISLFGG</sequence>
<evidence type="ECO:0000256" key="1">
    <source>
        <dbReference type="SAM" id="Phobius"/>
    </source>
</evidence>
<reference evidence="2" key="1">
    <citation type="journal article" date="2015" name="Nature">
        <title>Complex archaea that bridge the gap between prokaryotes and eukaryotes.</title>
        <authorList>
            <person name="Spang A."/>
            <person name="Saw J.H."/>
            <person name="Jorgensen S.L."/>
            <person name="Zaremba-Niedzwiedzka K."/>
            <person name="Martijn J."/>
            <person name="Lind A.E."/>
            <person name="van Eijk R."/>
            <person name="Schleper C."/>
            <person name="Guy L."/>
            <person name="Ettema T.J."/>
        </authorList>
    </citation>
    <scope>NUCLEOTIDE SEQUENCE</scope>
</reference>
<gene>
    <name evidence="2" type="ORF">LCGC14_2958400</name>
</gene>
<organism evidence="2">
    <name type="scientific">marine sediment metagenome</name>
    <dbReference type="NCBI Taxonomy" id="412755"/>
    <lineage>
        <taxon>unclassified sequences</taxon>
        <taxon>metagenomes</taxon>
        <taxon>ecological metagenomes</taxon>
    </lineage>
</organism>